<dbReference type="InParanoid" id="K3X5W2"/>
<evidence type="ECO:0000313" key="1">
    <source>
        <dbReference type="EnsemblProtists" id="PYU1_T012611"/>
    </source>
</evidence>
<sequence>MQTEKLVLERLVRRISPGLSNSASTHTELLHILLTCRECSTRVNFCCVCATKASEFFSGYTTPELLALYGRDLPPADTEALGAFAQAIADREFGATHSAE</sequence>
<dbReference type="AlphaFoldDB" id="K3X5W2"/>
<name>K3X5W2_GLOUD</name>
<proteinExistence type="predicted"/>
<dbReference type="Proteomes" id="UP000019132">
    <property type="component" value="Unassembled WGS sequence"/>
</dbReference>
<evidence type="ECO:0000313" key="2">
    <source>
        <dbReference type="Proteomes" id="UP000019132"/>
    </source>
</evidence>
<keyword evidence="2" id="KW-1185">Reference proteome</keyword>
<reference evidence="1" key="3">
    <citation type="submission" date="2015-02" db="UniProtKB">
        <authorList>
            <consortium name="EnsemblProtists"/>
        </authorList>
    </citation>
    <scope>IDENTIFICATION</scope>
    <source>
        <strain evidence="1">DAOM BR144</strain>
    </source>
</reference>
<dbReference type="VEuPathDB" id="FungiDB:PYU1_G012585"/>
<protein>
    <submittedName>
        <fullName evidence="1">Uncharacterized protein</fullName>
    </submittedName>
</protein>
<dbReference type="eggNOG" id="ENOG502SCYW">
    <property type="taxonomic scope" value="Eukaryota"/>
</dbReference>
<accession>K3X5W2</accession>
<organism evidence="1 2">
    <name type="scientific">Globisporangium ultimum (strain ATCC 200006 / CBS 805.95 / DAOM BR144)</name>
    <name type="common">Pythium ultimum</name>
    <dbReference type="NCBI Taxonomy" id="431595"/>
    <lineage>
        <taxon>Eukaryota</taxon>
        <taxon>Sar</taxon>
        <taxon>Stramenopiles</taxon>
        <taxon>Oomycota</taxon>
        <taxon>Peronosporomycetes</taxon>
        <taxon>Pythiales</taxon>
        <taxon>Pythiaceae</taxon>
        <taxon>Globisporangium</taxon>
    </lineage>
</organism>
<dbReference type="EMBL" id="GL376612">
    <property type="status" value="NOT_ANNOTATED_CDS"/>
    <property type="molecule type" value="Genomic_DNA"/>
</dbReference>
<reference evidence="2" key="2">
    <citation type="submission" date="2010-04" db="EMBL/GenBank/DDBJ databases">
        <authorList>
            <person name="Buell R."/>
            <person name="Hamilton J."/>
            <person name="Hostetler J."/>
        </authorList>
    </citation>
    <scope>NUCLEOTIDE SEQUENCE [LARGE SCALE GENOMIC DNA]</scope>
    <source>
        <strain evidence="2">DAOM:BR144</strain>
    </source>
</reference>
<dbReference type="EnsemblProtists" id="PYU1_T012611">
    <property type="protein sequence ID" value="PYU1_T012611"/>
    <property type="gene ID" value="PYU1_G012585"/>
</dbReference>
<reference evidence="2" key="1">
    <citation type="journal article" date="2010" name="Genome Biol.">
        <title>Genome sequence of the necrotrophic plant pathogen Pythium ultimum reveals original pathogenicity mechanisms and effector repertoire.</title>
        <authorList>
            <person name="Levesque C.A."/>
            <person name="Brouwer H."/>
            <person name="Cano L."/>
            <person name="Hamilton J.P."/>
            <person name="Holt C."/>
            <person name="Huitema E."/>
            <person name="Raffaele S."/>
            <person name="Robideau G.P."/>
            <person name="Thines M."/>
            <person name="Win J."/>
            <person name="Zerillo M.M."/>
            <person name="Beakes G.W."/>
            <person name="Boore J.L."/>
            <person name="Busam D."/>
            <person name="Dumas B."/>
            <person name="Ferriera S."/>
            <person name="Fuerstenberg S.I."/>
            <person name="Gachon C.M."/>
            <person name="Gaulin E."/>
            <person name="Govers F."/>
            <person name="Grenville-Briggs L."/>
            <person name="Horner N."/>
            <person name="Hostetler J."/>
            <person name="Jiang R.H."/>
            <person name="Johnson J."/>
            <person name="Krajaejun T."/>
            <person name="Lin H."/>
            <person name="Meijer H.J."/>
            <person name="Moore B."/>
            <person name="Morris P."/>
            <person name="Phuntmart V."/>
            <person name="Puiu D."/>
            <person name="Shetty J."/>
            <person name="Stajich J.E."/>
            <person name="Tripathy S."/>
            <person name="Wawra S."/>
            <person name="van West P."/>
            <person name="Whitty B.R."/>
            <person name="Coutinho P.M."/>
            <person name="Henrissat B."/>
            <person name="Martin F."/>
            <person name="Thomas P.D."/>
            <person name="Tyler B.M."/>
            <person name="De Vries R.P."/>
            <person name="Kamoun S."/>
            <person name="Yandell M."/>
            <person name="Tisserat N."/>
            <person name="Buell C.R."/>
        </authorList>
    </citation>
    <scope>NUCLEOTIDE SEQUENCE</scope>
    <source>
        <strain evidence="2">DAOM:BR144</strain>
    </source>
</reference>
<dbReference type="HOGENOM" id="CLU_181110_0_0_1"/>